<proteinExistence type="predicted"/>
<dbReference type="EMBL" id="JTDW01000001">
    <property type="protein sequence ID" value="KJD37272.1"/>
    <property type="molecule type" value="Genomic_DNA"/>
</dbReference>
<dbReference type="InterPro" id="IPR011050">
    <property type="entry name" value="Pectin_lyase_fold/virulence"/>
</dbReference>
<evidence type="ECO:0000313" key="2">
    <source>
        <dbReference type="Proteomes" id="UP000032578"/>
    </source>
</evidence>
<dbReference type="Proteomes" id="UP000032578">
    <property type="component" value="Unassembled WGS sequence"/>
</dbReference>
<comment type="caution">
    <text evidence="1">The sequence shown here is derived from an EMBL/GenBank/DDBJ whole genome shotgun (WGS) entry which is preliminary data.</text>
</comment>
<accession>A0A0D7WHS3</accession>
<dbReference type="OrthoDB" id="1169780at2"/>
<sequence>MTINSIASHFKYYFLFVGILLSANVKSHAQITVSSLSELMPYLDDDNVEVKLKPGTYSITANDVANGLYTREVKMKNTSKILLLFEGNNSTYDFSGVTLNIDTKVLQAFGKYQIHELRIIGNNNILKNLTMVDVGSVHDAPTRRAVNIVMDGKHNLVEGFNVTTKGSFPYGYGDAFGKGGKVVIPHRKHSACLIRGESNHLKNSNFIHKSYGHCIFMQGANNPKIEGCNVVGEVRKTDDMLAETSGPAFDANFMTVWGYKLPKGYMLSTGEAGIRAYNAGETIIDGKEIKRGTSNPTIINNTIKFMRTGVTIAHATGKKYVEGCKAIACENGFSLGSGTAINCSADCAYGPVYSTTYEKDKNYNANITIIPPTVPYCNGSGSVAYIGGSEHNITFTASKEVLHEGLAIKVGGDKNNIRLKNGNFPHQNDFKAHNFELNNQTPFPVVLSNKSQGVKVKSLGQVTDLGTGNKIEKLTK</sequence>
<dbReference type="SUPFAM" id="SSF51126">
    <property type="entry name" value="Pectin lyase-like"/>
    <property type="match status" value="1"/>
</dbReference>
<dbReference type="STRING" id="1435349.PW52_02315"/>
<gene>
    <name evidence="1" type="ORF">PW52_02315</name>
</gene>
<evidence type="ECO:0008006" key="3">
    <source>
        <dbReference type="Google" id="ProtNLM"/>
    </source>
</evidence>
<name>A0A0D7WHS3_9FLAO</name>
<dbReference type="PATRIC" id="fig|1435349.4.peg.481"/>
<dbReference type="RefSeq" id="WP_044631261.1">
    <property type="nucleotide sequence ID" value="NZ_JTDW01000001.1"/>
</dbReference>
<dbReference type="AlphaFoldDB" id="A0A0D7WHS3"/>
<organism evidence="1 2">
    <name type="scientific">Neotamlana sedimentorum</name>
    <dbReference type="NCBI Taxonomy" id="1435349"/>
    <lineage>
        <taxon>Bacteria</taxon>
        <taxon>Pseudomonadati</taxon>
        <taxon>Bacteroidota</taxon>
        <taxon>Flavobacteriia</taxon>
        <taxon>Flavobacteriales</taxon>
        <taxon>Flavobacteriaceae</taxon>
        <taxon>Neotamlana</taxon>
    </lineage>
</organism>
<reference evidence="1 2" key="1">
    <citation type="submission" date="2014-11" db="EMBL/GenBank/DDBJ databases">
        <title>Tamlana sedimentorum sp. nov., isolated from shallow sand sediments of the Sea of Japan.</title>
        <authorList>
            <person name="Romanenko L.A."/>
        </authorList>
    </citation>
    <scope>NUCLEOTIDE SEQUENCE [LARGE SCALE GENOMIC DNA]</scope>
    <source>
        <strain evidence="1 2">JCM 19808</strain>
    </source>
</reference>
<protein>
    <recommendedName>
        <fullName evidence="3">Right handed beta helix domain-containing protein</fullName>
    </recommendedName>
</protein>
<evidence type="ECO:0000313" key="1">
    <source>
        <dbReference type="EMBL" id="KJD37272.1"/>
    </source>
</evidence>
<keyword evidence="2" id="KW-1185">Reference proteome</keyword>